<sequence>MKKNLITIMIAIFAILIYLPSSSFAAGDIHHNHEHDSDSLEGSTDENIELFI</sequence>
<feature type="signal peptide" evidence="1">
    <location>
        <begin position="1"/>
        <end position="25"/>
    </location>
</feature>
<gene>
    <name evidence="2" type="ORF">SAMN05192533_11755</name>
</gene>
<name>A0A1H8IIK0_9BACI</name>
<proteinExistence type="predicted"/>
<dbReference type="EMBL" id="FOBW01000017">
    <property type="protein sequence ID" value="SEN68102.1"/>
    <property type="molecule type" value="Genomic_DNA"/>
</dbReference>
<feature type="chain" id="PRO_5011605430" evidence="1">
    <location>
        <begin position="26"/>
        <end position="52"/>
    </location>
</feature>
<dbReference type="AlphaFoldDB" id="A0A1H8IIK0"/>
<reference evidence="3" key="1">
    <citation type="submission" date="2016-10" db="EMBL/GenBank/DDBJ databases">
        <authorList>
            <person name="Varghese N."/>
            <person name="Submissions S."/>
        </authorList>
    </citation>
    <scope>NUCLEOTIDE SEQUENCE [LARGE SCALE GENOMIC DNA]</scope>
    <source>
        <strain evidence="3">B48,IBRC-M 10115,DSM 25386,CECT 8001</strain>
    </source>
</reference>
<evidence type="ECO:0000256" key="1">
    <source>
        <dbReference type="SAM" id="SignalP"/>
    </source>
</evidence>
<protein>
    <submittedName>
        <fullName evidence="2">Uncharacterized protein</fullName>
    </submittedName>
</protein>
<dbReference type="STRING" id="930146.SAMN05192533_11755"/>
<dbReference type="RefSeq" id="WP_170843943.1">
    <property type="nucleotide sequence ID" value="NZ_FOBW01000017.1"/>
</dbReference>
<organism evidence="2 3">
    <name type="scientific">Mesobacillus persicus</name>
    <dbReference type="NCBI Taxonomy" id="930146"/>
    <lineage>
        <taxon>Bacteria</taxon>
        <taxon>Bacillati</taxon>
        <taxon>Bacillota</taxon>
        <taxon>Bacilli</taxon>
        <taxon>Bacillales</taxon>
        <taxon>Bacillaceae</taxon>
        <taxon>Mesobacillus</taxon>
    </lineage>
</organism>
<keyword evidence="1" id="KW-0732">Signal</keyword>
<evidence type="ECO:0000313" key="2">
    <source>
        <dbReference type="EMBL" id="SEN68102.1"/>
    </source>
</evidence>
<dbReference type="Proteomes" id="UP000198553">
    <property type="component" value="Unassembled WGS sequence"/>
</dbReference>
<evidence type="ECO:0000313" key="3">
    <source>
        <dbReference type="Proteomes" id="UP000198553"/>
    </source>
</evidence>
<accession>A0A1H8IIK0</accession>
<keyword evidence="3" id="KW-1185">Reference proteome</keyword>